<proteinExistence type="predicted"/>
<name>A0A0K2TKC5_LEPSM</name>
<protein>
    <submittedName>
        <fullName evidence="1">Uncharacterized protein</fullName>
    </submittedName>
</protein>
<accession>A0A0K2TKC5</accession>
<reference evidence="1" key="1">
    <citation type="submission" date="2014-05" db="EMBL/GenBank/DDBJ databases">
        <authorList>
            <person name="Chronopoulou M."/>
        </authorList>
    </citation>
    <scope>NUCLEOTIDE SEQUENCE</scope>
    <source>
        <tissue evidence="1">Whole organism</tissue>
    </source>
</reference>
<evidence type="ECO:0000313" key="1">
    <source>
        <dbReference type="EMBL" id="CDW26478.1"/>
    </source>
</evidence>
<sequence>MIPQVVEIPLVQVSNVSIVVEYDIFSEKEETLALKKNTLQEELKLLTVETSNLEKDIKRL</sequence>
<organism evidence="1">
    <name type="scientific">Lepeophtheirus salmonis</name>
    <name type="common">Salmon louse</name>
    <name type="synonym">Caligus salmonis</name>
    <dbReference type="NCBI Taxonomy" id="72036"/>
    <lineage>
        <taxon>Eukaryota</taxon>
        <taxon>Metazoa</taxon>
        <taxon>Ecdysozoa</taxon>
        <taxon>Arthropoda</taxon>
        <taxon>Crustacea</taxon>
        <taxon>Multicrustacea</taxon>
        <taxon>Hexanauplia</taxon>
        <taxon>Copepoda</taxon>
        <taxon>Siphonostomatoida</taxon>
        <taxon>Caligidae</taxon>
        <taxon>Lepeophtheirus</taxon>
    </lineage>
</organism>
<dbReference type="AlphaFoldDB" id="A0A0K2TKC5"/>
<dbReference type="EMBL" id="HACA01009117">
    <property type="protein sequence ID" value="CDW26478.1"/>
    <property type="molecule type" value="Transcribed_RNA"/>
</dbReference>